<protein>
    <submittedName>
        <fullName evidence="7">Acyl-CoA synthetase</fullName>
    </submittedName>
</protein>
<sequence>MTAIDELEAYHFYDDDWDDYDSLREAFEWEIPETFNMARYVCDQWADEKGRVAMFADDGEDGRETYTFWRLRNAANAIANALRSRGVERGDRVAINLRQRPETVVAHVACWKLGAVSVPLSTLFGTEAVSYRLNDADAVACFVNDSNVETLRDVASSAPSLETVVAVGDVEPEGDELAFRDLVDSHSREFETVETAAGDDAIIIYTSGTTGDPKGVRHAHRVLLGNLPLVVTGFCNMELRESDVFWTPSEWAWVATLFDVVFPALFYGKPVVAHTADESFDPETAMEIIERHGVSVFFGPATALRMLERLDNPGQWDVSSIRCLPSGGESLGRTIVKWARNVFDGAAVHEAYGQTEANMLAGDCTALAEFRDGKIGRAAPGHEIAIVDPDTAEETVETGEVGEIAVRYEGNPVCFKEYWNKPEQTNRKVRNGWLLTEDLGRMDEDGYLEFVSRKDSVIISAGYRIGPVEIEEALANSDAVADAGVIGVPDDERGEVPKAFVVLAEGYEASPEIKERLRQEIRDRLAKYEYPQDIEFLAELPKTSSGKIRRTSLEEREGILE</sequence>
<dbReference type="InterPro" id="IPR000873">
    <property type="entry name" value="AMP-dep_synth/lig_dom"/>
</dbReference>
<dbReference type="InterPro" id="IPR045851">
    <property type="entry name" value="AMP-bd_C_sf"/>
</dbReference>
<dbReference type="RefSeq" id="WP_273738216.1">
    <property type="nucleotide sequence ID" value="NZ_JAQIVI010000132.1"/>
</dbReference>
<evidence type="ECO:0000259" key="5">
    <source>
        <dbReference type="Pfam" id="PF00501"/>
    </source>
</evidence>
<keyword evidence="4" id="KW-0067">ATP-binding</keyword>
<dbReference type="GO" id="GO:0016405">
    <property type="term" value="F:CoA-ligase activity"/>
    <property type="evidence" value="ECO:0007669"/>
    <property type="project" value="UniProtKB-ARBA"/>
</dbReference>
<dbReference type="Pfam" id="PF13193">
    <property type="entry name" value="AMP-binding_C"/>
    <property type="match status" value="1"/>
</dbReference>
<dbReference type="Pfam" id="PF00501">
    <property type="entry name" value="AMP-binding"/>
    <property type="match status" value="1"/>
</dbReference>
<dbReference type="PANTHER" id="PTHR43605:SF10">
    <property type="entry name" value="ACYL-COA SYNTHETASE MEDIUM CHAIN FAMILY MEMBER 3"/>
    <property type="match status" value="1"/>
</dbReference>
<feature type="domain" description="AMP-dependent synthetase/ligase" evidence="5">
    <location>
        <begin position="45"/>
        <end position="419"/>
    </location>
</feature>
<dbReference type="InterPro" id="IPR020845">
    <property type="entry name" value="AMP-binding_CS"/>
</dbReference>
<keyword evidence="2" id="KW-0436">Ligase</keyword>
<organism evidence="7 8">
    <name type="scientific">Natrinema soli</name>
    <dbReference type="NCBI Taxonomy" id="1930624"/>
    <lineage>
        <taxon>Archaea</taxon>
        <taxon>Methanobacteriati</taxon>
        <taxon>Methanobacteriota</taxon>
        <taxon>Stenosarchaea group</taxon>
        <taxon>Halobacteria</taxon>
        <taxon>Halobacteriales</taxon>
        <taxon>Natrialbaceae</taxon>
        <taxon>Natrinema</taxon>
    </lineage>
</organism>
<dbReference type="PROSITE" id="PS00455">
    <property type="entry name" value="AMP_BINDING"/>
    <property type="match status" value="1"/>
</dbReference>
<gene>
    <name evidence="7" type="ORF">ACFQE6_09275</name>
</gene>
<proteinExistence type="inferred from homology"/>
<accession>A0ABD5SKV5</accession>
<dbReference type="InterPro" id="IPR051087">
    <property type="entry name" value="Mitochondrial_ACSM"/>
</dbReference>
<dbReference type="SUPFAM" id="SSF56801">
    <property type="entry name" value="Acetyl-CoA synthetase-like"/>
    <property type="match status" value="1"/>
</dbReference>
<name>A0ABD5SKV5_9EURY</name>
<reference evidence="7 8" key="1">
    <citation type="journal article" date="2019" name="Int. J. Syst. Evol. Microbiol.">
        <title>The Global Catalogue of Microorganisms (GCM) 10K type strain sequencing project: providing services to taxonomists for standard genome sequencing and annotation.</title>
        <authorList>
            <consortium name="The Broad Institute Genomics Platform"/>
            <consortium name="The Broad Institute Genome Sequencing Center for Infectious Disease"/>
            <person name="Wu L."/>
            <person name="Ma J."/>
        </authorList>
    </citation>
    <scope>NUCLEOTIDE SEQUENCE [LARGE SCALE GENOMIC DNA]</scope>
    <source>
        <strain evidence="7 8">LMG 29247</strain>
    </source>
</reference>
<dbReference type="GO" id="GO:0016878">
    <property type="term" value="F:acid-thiol ligase activity"/>
    <property type="evidence" value="ECO:0007669"/>
    <property type="project" value="UniProtKB-ARBA"/>
</dbReference>
<dbReference type="GO" id="GO:0005524">
    <property type="term" value="F:ATP binding"/>
    <property type="evidence" value="ECO:0007669"/>
    <property type="project" value="UniProtKB-KW"/>
</dbReference>
<keyword evidence="8" id="KW-1185">Reference proteome</keyword>
<comment type="caution">
    <text evidence="7">The sequence shown here is derived from an EMBL/GenBank/DDBJ whole genome shotgun (WGS) entry which is preliminary data.</text>
</comment>
<dbReference type="InterPro" id="IPR025110">
    <property type="entry name" value="AMP-bd_C"/>
</dbReference>
<evidence type="ECO:0000313" key="8">
    <source>
        <dbReference type="Proteomes" id="UP001596383"/>
    </source>
</evidence>
<dbReference type="PANTHER" id="PTHR43605">
    <property type="entry name" value="ACYL-COENZYME A SYNTHETASE"/>
    <property type="match status" value="1"/>
</dbReference>
<dbReference type="EMBL" id="JBHSWV010000132">
    <property type="protein sequence ID" value="MFC6765179.1"/>
    <property type="molecule type" value="Genomic_DNA"/>
</dbReference>
<evidence type="ECO:0000313" key="7">
    <source>
        <dbReference type="EMBL" id="MFC6765179.1"/>
    </source>
</evidence>
<evidence type="ECO:0000256" key="3">
    <source>
        <dbReference type="ARBA" id="ARBA00022741"/>
    </source>
</evidence>
<dbReference type="Gene3D" id="3.30.300.30">
    <property type="match status" value="1"/>
</dbReference>
<comment type="similarity">
    <text evidence="1">Belongs to the ATP-dependent AMP-binding enzyme family.</text>
</comment>
<evidence type="ECO:0000256" key="2">
    <source>
        <dbReference type="ARBA" id="ARBA00022598"/>
    </source>
</evidence>
<evidence type="ECO:0000256" key="4">
    <source>
        <dbReference type="ARBA" id="ARBA00022840"/>
    </source>
</evidence>
<dbReference type="InterPro" id="IPR042099">
    <property type="entry name" value="ANL_N_sf"/>
</dbReference>
<evidence type="ECO:0000259" key="6">
    <source>
        <dbReference type="Pfam" id="PF13193"/>
    </source>
</evidence>
<evidence type="ECO:0000256" key="1">
    <source>
        <dbReference type="ARBA" id="ARBA00006432"/>
    </source>
</evidence>
<dbReference type="AlphaFoldDB" id="A0ABD5SKV5"/>
<feature type="domain" description="AMP-binding enzyme C-terminal" evidence="6">
    <location>
        <begin position="469"/>
        <end position="547"/>
    </location>
</feature>
<keyword evidence="3" id="KW-0547">Nucleotide-binding</keyword>
<dbReference type="Gene3D" id="3.40.50.12780">
    <property type="entry name" value="N-terminal domain of ligase-like"/>
    <property type="match status" value="1"/>
</dbReference>
<dbReference type="Proteomes" id="UP001596383">
    <property type="component" value="Unassembled WGS sequence"/>
</dbReference>